<keyword evidence="6" id="KW-1185">Reference proteome</keyword>
<dbReference type="InterPro" id="IPR020841">
    <property type="entry name" value="PKS_Beta-ketoAc_synthase_dom"/>
</dbReference>
<comment type="caution">
    <text evidence="5">The sequence shown here is derived from an EMBL/GenBank/DDBJ whole genome shotgun (WGS) entry which is preliminary data.</text>
</comment>
<dbReference type="Pfam" id="PF00109">
    <property type="entry name" value="ketoacyl-synt"/>
    <property type="match status" value="1"/>
</dbReference>
<dbReference type="InterPro" id="IPR016039">
    <property type="entry name" value="Thiolase-like"/>
</dbReference>
<evidence type="ECO:0000256" key="1">
    <source>
        <dbReference type="ARBA" id="ARBA00008467"/>
    </source>
</evidence>
<dbReference type="Gene3D" id="3.40.47.10">
    <property type="match status" value="1"/>
</dbReference>
<dbReference type="Proteomes" id="UP001589828">
    <property type="component" value="Unassembled WGS sequence"/>
</dbReference>
<organism evidence="5 6">
    <name type="scientific">Mucilaginibacter angelicae</name>
    <dbReference type="NCBI Taxonomy" id="869718"/>
    <lineage>
        <taxon>Bacteria</taxon>
        <taxon>Pseudomonadati</taxon>
        <taxon>Bacteroidota</taxon>
        <taxon>Sphingobacteriia</taxon>
        <taxon>Sphingobacteriales</taxon>
        <taxon>Sphingobacteriaceae</taxon>
        <taxon>Mucilaginibacter</taxon>
    </lineage>
</organism>
<evidence type="ECO:0000256" key="3">
    <source>
        <dbReference type="RuleBase" id="RU003694"/>
    </source>
</evidence>
<dbReference type="InterPro" id="IPR000794">
    <property type="entry name" value="Beta-ketoacyl_synthase"/>
</dbReference>
<dbReference type="RefSeq" id="WP_377026383.1">
    <property type="nucleotide sequence ID" value="NZ_JBHLTS010000079.1"/>
</dbReference>
<proteinExistence type="inferred from homology"/>
<dbReference type="SUPFAM" id="SSF53901">
    <property type="entry name" value="Thiolase-like"/>
    <property type="match status" value="1"/>
</dbReference>
<evidence type="ECO:0000259" key="4">
    <source>
        <dbReference type="PROSITE" id="PS52004"/>
    </source>
</evidence>
<dbReference type="SMART" id="SM00825">
    <property type="entry name" value="PKS_KS"/>
    <property type="match status" value="1"/>
</dbReference>
<dbReference type="CDD" id="cd00834">
    <property type="entry name" value="KAS_I_II"/>
    <property type="match status" value="1"/>
</dbReference>
<dbReference type="GO" id="GO:0016746">
    <property type="term" value="F:acyltransferase activity"/>
    <property type="evidence" value="ECO:0007669"/>
    <property type="project" value="UniProtKB-KW"/>
</dbReference>
<dbReference type="EMBL" id="JBHLTS010000079">
    <property type="protein sequence ID" value="MFC0518671.1"/>
    <property type="molecule type" value="Genomic_DNA"/>
</dbReference>
<evidence type="ECO:0000256" key="2">
    <source>
        <dbReference type="ARBA" id="ARBA00022679"/>
    </source>
</evidence>
<evidence type="ECO:0000313" key="6">
    <source>
        <dbReference type="Proteomes" id="UP001589828"/>
    </source>
</evidence>
<gene>
    <name evidence="5" type="ORF">ACFFGT_30935</name>
</gene>
<dbReference type="PROSITE" id="PS52004">
    <property type="entry name" value="KS3_2"/>
    <property type="match status" value="1"/>
</dbReference>
<keyword evidence="5" id="KW-0012">Acyltransferase</keyword>
<accession>A0ABV6LGZ7</accession>
<feature type="domain" description="Ketosynthase family 3 (KS3)" evidence="4">
    <location>
        <begin position="2"/>
        <end position="398"/>
    </location>
</feature>
<dbReference type="PANTHER" id="PTHR11712:SF320">
    <property type="entry name" value="BETA-KETOACYL SYNTHASE"/>
    <property type="match status" value="1"/>
</dbReference>
<reference evidence="5 6" key="1">
    <citation type="submission" date="2024-09" db="EMBL/GenBank/DDBJ databases">
        <authorList>
            <person name="Sun Q."/>
            <person name="Mori K."/>
        </authorList>
    </citation>
    <scope>NUCLEOTIDE SEQUENCE [LARGE SCALE GENOMIC DNA]</scope>
    <source>
        <strain evidence="5 6">NCAIM B.02415</strain>
    </source>
</reference>
<dbReference type="InterPro" id="IPR014031">
    <property type="entry name" value="Ketoacyl_synth_C"/>
</dbReference>
<comment type="similarity">
    <text evidence="1 3">Belongs to the thiolase-like superfamily. Beta-ketoacyl-ACP synthases family.</text>
</comment>
<dbReference type="Pfam" id="PF02801">
    <property type="entry name" value="Ketoacyl-synt_C"/>
    <property type="match status" value="1"/>
</dbReference>
<dbReference type="PANTHER" id="PTHR11712">
    <property type="entry name" value="POLYKETIDE SYNTHASE-RELATED"/>
    <property type="match status" value="1"/>
</dbReference>
<dbReference type="InterPro" id="IPR014030">
    <property type="entry name" value="Ketoacyl_synth_N"/>
</dbReference>
<dbReference type="EC" id="2.3.1.-" evidence="5"/>
<name>A0ABV6LGZ7_9SPHI</name>
<keyword evidence="2 3" id="KW-0808">Transferase</keyword>
<protein>
    <submittedName>
        <fullName evidence="5">Beta-ketoacyl-[acyl-carrier-protein] synthase family protein</fullName>
        <ecNumber evidence="5">2.3.1.-</ecNumber>
    </submittedName>
</protein>
<evidence type="ECO:0000313" key="5">
    <source>
        <dbReference type="EMBL" id="MFC0518671.1"/>
    </source>
</evidence>
<sequence>MSRPVFIAGVGVISAIGNTTAQNLLSLERAETGIAAIKYLDTEHRDEFPVGEVKLNNEELAELSGFKPGTSRTAMLSLIAAKEALTDAGISNFAGLRSGFISANTVGGMDKTEDFFREFLPDNTKGFLQKVINHECGAVTNLVADKLGIRHYVSTISTACSSSANAIMYGARLIKNNMLDVVIAGGTDALTRFTLNGFNTLMILDKQPCQPFDANRRGLNLGEGAGYVVLVSERIALSIKKEMYCTLTGFHNANDAYHQTASSSEGTGSLLAMKGALQKAGLQPSDINYINLHGTGTQNNDSSEGAAINTLFAGHSPKMSSTKAFTGHTLGASGGIEAVFSALAVQRGLTYPNLRFETPMEGLPLTPETHFSKQPGLKQVLSNSFGFGGNCSSLIFSKL</sequence>